<organism evidence="6 7">
    <name type="scientific">Microcaecilia unicolor</name>
    <dbReference type="NCBI Taxonomy" id="1415580"/>
    <lineage>
        <taxon>Eukaryota</taxon>
        <taxon>Metazoa</taxon>
        <taxon>Chordata</taxon>
        <taxon>Craniata</taxon>
        <taxon>Vertebrata</taxon>
        <taxon>Euteleostomi</taxon>
        <taxon>Amphibia</taxon>
        <taxon>Gymnophiona</taxon>
        <taxon>Siphonopidae</taxon>
        <taxon>Microcaecilia</taxon>
    </lineage>
</organism>
<dbReference type="InterPro" id="IPR010301">
    <property type="entry name" value="RRP1"/>
</dbReference>
<dbReference type="GO" id="GO:0005634">
    <property type="term" value="C:nucleus"/>
    <property type="evidence" value="ECO:0007669"/>
    <property type="project" value="UniProtKB-SubCell"/>
</dbReference>
<evidence type="ECO:0000256" key="3">
    <source>
        <dbReference type="ARBA" id="ARBA00022552"/>
    </source>
</evidence>
<keyword evidence="4" id="KW-0539">Nucleus</keyword>
<feature type="compositionally biased region" description="Basic and acidic residues" evidence="5">
    <location>
        <begin position="258"/>
        <end position="281"/>
    </location>
</feature>
<dbReference type="GO" id="GO:0030688">
    <property type="term" value="C:preribosome, small subunit precursor"/>
    <property type="evidence" value="ECO:0007669"/>
    <property type="project" value="InterPro"/>
</dbReference>
<feature type="compositionally biased region" description="Acidic residues" evidence="5">
    <location>
        <begin position="282"/>
        <end position="296"/>
    </location>
</feature>
<protein>
    <submittedName>
        <fullName evidence="7">LOW QUALITY PROTEIN: ribosomal RNA processing protein 1 homolog B-like</fullName>
    </submittedName>
</protein>
<evidence type="ECO:0000256" key="4">
    <source>
        <dbReference type="ARBA" id="ARBA00023242"/>
    </source>
</evidence>
<dbReference type="AlphaFoldDB" id="A0A6P7XPP0"/>
<dbReference type="Proteomes" id="UP000515156">
    <property type="component" value="Chromosome 3"/>
</dbReference>
<feature type="region of interest" description="Disordered" evidence="5">
    <location>
        <begin position="347"/>
        <end position="454"/>
    </location>
</feature>
<feature type="region of interest" description="Disordered" evidence="5">
    <location>
        <begin position="257"/>
        <end position="302"/>
    </location>
</feature>
<proteinExistence type="inferred from homology"/>
<dbReference type="SUPFAM" id="SSF48371">
    <property type="entry name" value="ARM repeat"/>
    <property type="match status" value="1"/>
</dbReference>
<dbReference type="OrthoDB" id="2019504at2759"/>
<gene>
    <name evidence="7" type="primary">LOC115465754</name>
</gene>
<dbReference type="KEGG" id="muo:115465754"/>
<dbReference type="PANTHER" id="PTHR13026:SF0">
    <property type="entry name" value="RIBOSOMAL RNA PROCESSING 1B"/>
    <property type="match status" value="1"/>
</dbReference>
<reference evidence="7" key="1">
    <citation type="submission" date="2025-08" db="UniProtKB">
        <authorList>
            <consortium name="RefSeq"/>
        </authorList>
    </citation>
    <scope>IDENTIFICATION</scope>
</reference>
<dbReference type="InterPro" id="IPR016024">
    <property type="entry name" value="ARM-type_fold"/>
</dbReference>
<name>A0A6P7XPP0_9AMPH</name>
<feature type="compositionally biased region" description="Basic and acidic residues" evidence="5">
    <location>
        <begin position="388"/>
        <end position="398"/>
    </location>
</feature>
<evidence type="ECO:0000256" key="2">
    <source>
        <dbReference type="ARBA" id="ARBA00006374"/>
    </source>
</evidence>
<dbReference type="PANTHER" id="PTHR13026">
    <property type="entry name" value="NNP-1 PROTEIN NOVEL NUCLEAR PROTEIN 1 NOP52"/>
    <property type="match status" value="1"/>
</dbReference>
<evidence type="ECO:0000313" key="7">
    <source>
        <dbReference type="RefSeq" id="XP_030052319.1"/>
    </source>
</evidence>
<dbReference type="GO" id="GO:0006364">
    <property type="term" value="P:rRNA processing"/>
    <property type="evidence" value="ECO:0007669"/>
    <property type="project" value="UniProtKB-KW"/>
</dbReference>
<evidence type="ECO:0000313" key="6">
    <source>
        <dbReference type="Proteomes" id="UP000515156"/>
    </source>
</evidence>
<dbReference type="GeneID" id="115465754"/>
<evidence type="ECO:0000256" key="5">
    <source>
        <dbReference type="SAM" id="MobiDB-lite"/>
    </source>
</evidence>
<evidence type="ECO:0000256" key="1">
    <source>
        <dbReference type="ARBA" id="ARBA00004123"/>
    </source>
</evidence>
<comment type="similarity">
    <text evidence="2">Belongs to the RRP1 family.</text>
</comment>
<sequence length="750" mass="85100">MRPSLAAWDSGCLQGLVAMAPAVQSVEVQFAQRLASNEKVIRDRSIKRLRKYITAKTTKRTGGFSPEELSKIWKGLFYCMWMQDKPLLQEDLADTISQLTHAFQNTPARKTSFIMTFWQAICREWNGIDRLRLDKFYLLIRMMMRQSFVVLKRNAWDRSLVEEFLNLLMKEVLHHKNKTPNGVRFHFIDIYLEELSKVGADELMADQNLELIDLFCKTAAETKDHILMQAIAQGIFDAIVDQAPFAIEDLMNELKASQSDDKMDLRDEKEKEDGLESGEKSADEDEDDEDEDDEHDGESIGPVLQFDYMAVADRLFELASRKSTPAQNRKRIYRLVKRFQDLAEGIFPQGDFPKENSANEDDEFSVRQYTKKKKKVSEKIKDKRKKGKDQDVKEKLSTIEEEGASAVSHHKKKKRKRKSKHKSSVPEAAAGESVPDSCRNSCEPVTSKEKMKDSEGDSMETCETIANKVLCDGKDNSNCCPQDIPVTGTQNRKKRSKRNCPEYIDTQCENVTRCSKVSTEAGITMVECAIKMKKQKVDPDKEDSLPGSVNKTLMESDDGEVTVSLPVKFKTKEKVLMIPTQAGSLLRREKNRKVKQALSSVKMNVTLETSSKKSKANKANGDFPLNKKNMKMENAFVKFGKKTVPKPLFCRTIKGSFASRTAKQTKKRISCSSKKVTFGLNRNMTAEFKRTDKSILVSPEGASRIAFNPNHKPEHGVLKSPFLKMQTGALMAKKSFHTPVKKHKAATDVF</sequence>
<dbReference type="FunCoup" id="A0A6P7XPP0">
    <property type="interactions" value="3877"/>
</dbReference>
<comment type="subcellular location">
    <subcellularLocation>
        <location evidence="1">Nucleus</location>
    </subcellularLocation>
</comment>
<dbReference type="Pfam" id="PF05997">
    <property type="entry name" value="Nop52"/>
    <property type="match status" value="1"/>
</dbReference>
<feature type="compositionally biased region" description="Basic residues" evidence="5">
    <location>
        <begin position="408"/>
        <end position="423"/>
    </location>
</feature>
<accession>A0A6P7XPP0</accession>
<dbReference type="RefSeq" id="XP_030052319.1">
    <property type="nucleotide sequence ID" value="XM_030196459.1"/>
</dbReference>
<keyword evidence="3" id="KW-0698">rRNA processing</keyword>
<dbReference type="InParanoid" id="A0A6P7XPP0"/>
<feature type="compositionally biased region" description="Basic residues" evidence="5">
    <location>
        <begin position="369"/>
        <end position="387"/>
    </location>
</feature>
<keyword evidence="6" id="KW-1185">Reference proteome</keyword>